<gene>
    <name evidence="4" type="ORF">g.33268</name>
</gene>
<dbReference type="InterPro" id="IPR007303">
    <property type="entry name" value="TIP41-like"/>
</dbReference>
<keyword evidence="3" id="KW-0732">Signal</keyword>
<dbReference type="InterPro" id="IPR051330">
    <property type="entry name" value="Phosphatase_reg/MetRdx"/>
</dbReference>
<dbReference type="GO" id="GO:0031929">
    <property type="term" value="P:TOR signaling"/>
    <property type="evidence" value="ECO:0007669"/>
    <property type="project" value="TreeGrafter"/>
</dbReference>
<protein>
    <recommendedName>
        <fullName evidence="2">TIP41-like protein</fullName>
    </recommendedName>
</protein>
<feature type="chain" id="PRO_5008586465" description="TIP41-like protein" evidence="3">
    <location>
        <begin position="23"/>
        <end position="303"/>
    </location>
</feature>
<evidence type="ECO:0000256" key="1">
    <source>
        <dbReference type="ARBA" id="ARBA00006658"/>
    </source>
</evidence>
<reference evidence="4" key="1">
    <citation type="submission" date="2015-11" db="EMBL/GenBank/DDBJ databases">
        <title>De novo transcriptome assembly of four potential Pierce s Disease insect vectors from Arizona vineyards.</title>
        <authorList>
            <person name="Tassone E.E."/>
        </authorList>
    </citation>
    <scope>NUCLEOTIDE SEQUENCE</scope>
</reference>
<evidence type="ECO:0000313" key="4">
    <source>
        <dbReference type="EMBL" id="JAT09236.1"/>
    </source>
</evidence>
<dbReference type="EMBL" id="GEBQ01030741">
    <property type="protein sequence ID" value="JAT09236.1"/>
    <property type="molecule type" value="Transcribed_RNA"/>
</dbReference>
<evidence type="ECO:0000256" key="3">
    <source>
        <dbReference type="SAM" id="SignalP"/>
    </source>
</evidence>
<evidence type="ECO:0000256" key="2">
    <source>
        <dbReference type="ARBA" id="ARBA00018951"/>
    </source>
</evidence>
<dbReference type="PANTHER" id="PTHR21021:SF16">
    <property type="entry name" value="TIP41-LIKE PROTEIN"/>
    <property type="match status" value="1"/>
</dbReference>
<organism evidence="4">
    <name type="scientific">Graphocephala atropunctata</name>
    <dbReference type="NCBI Taxonomy" id="36148"/>
    <lineage>
        <taxon>Eukaryota</taxon>
        <taxon>Metazoa</taxon>
        <taxon>Ecdysozoa</taxon>
        <taxon>Arthropoda</taxon>
        <taxon>Hexapoda</taxon>
        <taxon>Insecta</taxon>
        <taxon>Pterygota</taxon>
        <taxon>Neoptera</taxon>
        <taxon>Paraneoptera</taxon>
        <taxon>Hemiptera</taxon>
        <taxon>Auchenorrhyncha</taxon>
        <taxon>Membracoidea</taxon>
        <taxon>Cicadellidae</taxon>
        <taxon>Cicadellinae</taxon>
        <taxon>Cicadellini</taxon>
        <taxon>Graphocephala</taxon>
    </lineage>
</organism>
<dbReference type="Pfam" id="PF04176">
    <property type="entry name" value="TIP41"/>
    <property type="match status" value="1"/>
</dbReference>
<sequence length="303" mass="34671">MGFPTWVLTTFALSAMLKMTSSVKNPVDIARLPVSKEEHTFEDWTIKYQKSHILSSKCTNTDSGTCAKQTADECQFCRYSRELSLPHMPDMVFPKNELSVLHISGASISFNALDALKEVTNGKLDIKIACSEAWKESRQETGLADKEIQSFDWTFSTDYRGSLSSRWAVEPTELRIDMERLKQKEKILFYHELNLFEDELHDNGIASLNVKIRVMPSGFFLLLRFFLRVDAVMLRVNDTRYYHDFSTRYVLREFTSREGQMAQLQIPLPIITDPNEVAPLLPIKTASFEKLSYPTTPQASTAT</sequence>
<name>A0A1B6KCS4_9HEMI</name>
<dbReference type="AlphaFoldDB" id="A0A1B6KCS4"/>
<accession>A0A1B6KCS4</accession>
<feature type="signal peptide" evidence="3">
    <location>
        <begin position="1"/>
        <end position="22"/>
    </location>
</feature>
<comment type="similarity">
    <text evidence="1">Belongs to the TIP41 family.</text>
</comment>
<dbReference type="GO" id="GO:0005829">
    <property type="term" value="C:cytosol"/>
    <property type="evidence" value="ECO:0007669"/>
    <property type="project" value="TreeGrafter"/>
</dbReference>
<dbReference type="PANTHER" id="PTHR21021">
    <property type="entry name" value="GAF/PUTATIVE CYTOSKELETAL PROTEIN"/>
    <property type="match status" value="1"/>
</dbReference>
<proteinExistence type="inferred from homology"/>